<accession>A0A381Q3D6</accession>
<evidence type="ECO:0000313" key="2">
    <source>
        <dbReference type="EMBL" id="SUZ73832.1"/>
    </source>
</evidence>
<evidence type="ECO:0000256" key="1">
    <source>
        <dbReference type="SAM" id="Phobius"/>
    </source>
</evidence>
<organism evidence="2">
    <name type="scientific">marine metagenome</name>
    <dbReference type="NCBI Taxonomy" id="408172"/>
    <lineage>
        <taxon>unclassified sequences</taxon>
        <taxon>metagenomes</taxon>
        <taxon>ecological metagenomes</taxon>
    </lineage>
</organism>
<dbReference type="AlphaFoldDB" id="A0A381Q3D6"/>
<keyword evidence="1" id="KW-1133">Transmembrane helix</keyword>
<sequence>MIVTSIADEVGAAITFGFIGATGAFALLLVGVLVPAVESAASWDEERAAAVEDAVQRLVAAGADEEDLRSTIAAAIHLGRRSAGD</sequence>
<proteinExistence type="predicted"/>
<name>A0A381Q3D6_9ZZZZ</name>
<protein>
    <submittedName>
        <fullName evidence="2">Uncharacterized protein</fullName>
    </submittedName>
</protein>
<keyword evidence="1" id="KW-0812">Transmembrane</keyword>
<dbReference type="EMBL" id="UINC01001192">
    <property type="protein sequence ID" value="SUZ73832.1"/>
    <property type="molecule type" value="Genomic_DNA"/>
</dbReference>
<gene>
    <name evidence="2" type="ORF">METZ01_LOCUS26686</name>
</gene>
<reference evidence="2" key="1">
    <citation type="submission" date="2018-05" db="EMBL/GenBank/DDBJ databases">
        <authorList>
            <person name="Lanie J.A."/>
            <person name="Ng W.-L."/>
            <person name="Kazmierczak K.M."/>
            <person name="Andrzejewski T.M."/>
            <person name="Davidsen T.M."/>
            <person name="Wayne K.J."/>
            <person name="Tettelin H."/>
            <person name="Glass J.I."/>
            <person name="Rusch D."/>
            <person name="Podicherti R."/>
            <person name="Tsui H.-C.T."/>
            <person name="Winkler M.E."/>
        </authorList>
    </citation>
    <scope>NUCLEOTIDE SEQUENCE</scope>
</reference>
<keyword evidence="1" id="KW-0472">Membrane</keyword>
<feature type="transmembrane region" description="Helical" evidence="1">
    <location>
        <begin position="12"/>
        <end position="37"/>
    </location>
</feature>